<gene>
    <name evidence="1" type="ORF">FNJ06_03790</name>
</gene>
<reference evidence="1" key="1">
    <citation type="submission" date="2019-07" db="EMBL/GenBank/DDBJ databases">
        <authorList>
            <person name="Ashton P.M."/>
            <person name="Dallman T."/>
            <person name="Nair S."/>
            <person name="De Pinna E."/>
            <person name="Peters T."/>
            <person name="Grant K."/>
        </authorList>
    </citation>
    <scope>NUCLEOTIDE SEQUENCE [LARGE SCALE GENOMIC DNA]</scope>
    <source>
        <strain evidence="1">598112</strain>
    </source>
</reference>
<dbReference type="EMBL" id="AAIXRY010000003">
    <property type="protein sequence ID" value="ECJ2324737.1"/>
    <property type="molecule type" value="Genomic_DNA"/>
</dbReference>
<dbReference type="Proteomes" id="UP000839824">
    <property type="component" value="Unassembled WGS sequence"/>
</dbReference>
<name>A0A5Y3UX33_SALER</name>
<comment type="caution">
    <text evidence="1">The sequence shown here is derived from an EMBL/GenBank/DDBJ whole genome shotgun (WGS) entry which is preliminary data.</text>
</comment>
<evidence type="ECO:0000313" key="1">
    <source>
        <dbReference type="EMBL" id="ECJ2324737.1"/>
    </source>
</evidence>
<protein>
    <submittedName>
        <fullName evidence="1">Uncharacterized protein</fullName>
    </submittedName>
</protein>
<proteinExistence type="predicted"/>
<organism evidence="1">
    <name type="scientific">Salmonella enterica subsp. salamae</name>
    <dbReference type="NCBI Taxonomy" id="59202"/>
    <lineage>
        <taxon>Bacteria</taxon>
        <taxon>Pseudomonadati</taxon>
        <taxon>Pseudomonadota</taxon>
        <taxon>Gammaproteobacteria</taxon>
        <taxon>Enterobacterales</taxon>
        <taxon>Enterobacteriaceae</taxon>
        <taxon>Salmonella</taxon>
    </lineage>
</organism>
<accession>A0A5Y3UX33</accession>
<dbReference type="AlphaFoldDB" id="A0A5Y3UX33"/>
<sequence length="96" mass="10687">MAAPRLRIALPAEKVFCRLLFSSFKLCPSALAWLAKNEEQQVVIGAGTVAIYEICTGVGKSQLYYLAGICFLMKQYFGDFILCHFFVCGDVVNRVL</sequence>